<keyword evidence="2" id="KW-0067">ATP-binding</keyword>
<reference evidence="4 5" key="1">
    <citation type="submission" date="2019-07" db="EMBL/GenBank/DDBJ databases">
        <title>Whole genome shotgun sequence of Deinococcus cellulosilyticus NBRC 106333.</title>
        <authorList>
            <person name="Hosoyama A."/>
            <person name="Uohara A."/>
            <person name="Ohji S."/>
            <person name="Ichikawa N."/>
        </authorList>
    </citation>
    <scope>NUCLEOTIDE SEQUENCE [LARGE SCALE GENOMIC DNA]</scope>
    <source>
        <strain evidence="4 5">NBRC 106333</strain>
    </source>
</reference>
<dbReference type="Pfam" id="PF03704">
    <property type="entry name" value="BTAD"/>
    <property type="match status" value="1"/>
</dbReference>
<organism evidence="4 5">
    <name type="scientific">Deinococcus cellulosilyticus (strain DSM 18568 / NBRC 106333 / KACC 11606 / 5516J-15)</name>
    <dbReference type="NCBI Taxonomy" id="1223518"/>
    <lineage>
        <taxon>Bacteria</taxon>
        <taxon>Thermotogati</taxon>
        <taxon>Deinococcota</taxon>
        <taxon>Deinococci</taxon>
        <taxon>Deinococcales</taxon>
        <taxon>Deinococcaceae</taxon>
        <taxon>Deinococcus</taxon>
    </lineage>
</organism>
<dbReference type="PANTHER" id="PTHR16305">
    <property type="entry name" value="TESTICULAR SOLUBLE ADENYLYL CYCLASE"/>
    <property type="match status" value="1"/>
</dbReference>
<accession>A0A511N1X1</accession>
<evidence type="ECO:0000256" key="1">
    <source>
        <dbReference type="ARBA" id="ARBA00022741"/>
    </source>
</evidence>
<dbReference type="PANTHER" id="PTHR16305:SF28">
    <property type="entry name" value="GUANYLATE CYCLASE DOMAIN-CONTAINING PROTEIN"/>
    <property type="match status" value="1"/>
</dbReference>
<comment type="caution">
    <text evidence="4">The sequence shown here is derived from an EMBL/GenBank/DDBJ whole genome shotgun (WGS) entry which is preliminary data.</text>
</comment>
<dbReference type="GO" id="GO:0005737">
    <property type="term" value="C:cytoplasm"/>
    <property type="evidence" value="ECO:0007669"/>
    <property type="project" value="TreeGrafter"/>
</dbReference>
<proteinExistence type="predicted"/>
<dbReference type="SMART" id="SM01043">
    <property type="entry name" value="BTAD"/>
    <property type="match status" value="1"/>
</dbReference>
<dbReference type="Pfam" id="PF13424">
    <property type="entry name" value="TPR_12"/>
    <property type="match status" value="1"/>
</dbReference>
<evidence type="ECO:0000256" key="2">
    <source>
        <dbReference type="ARBA" id="ARBA00022840"/>
    </source>
</evidence>
<dbReference type="InterPro" id="IPR041664">
    <property type="entry name" value="AAA_16"/>
</dbReference>
<dbReference type="SUPFAM" id="SSF52540">
    <property type="entry name" value="P-loop containing nucleoside triphosphate hydrolases"/>
    <property type="match status" value="1"/>
</dbReference>
<name>A0A511N1X1_DEIC1</name>
<dbReference type="Gene3D" id="1.10.10.10">
    <property type="entry name" value="Winged helix-like DNA-binding domain superfamily/Winged helix DNA-binding domain"/>
    <property type="match status" value="1"/>
</dbReference>
<feature type="domain" description="Bacterial transcriptional activator" evidence="3">
    <location>
        <begin position="88"/>
        <end position="225"/>
    </location>
</feature>
<dbReference type="SUPFAM" id="SSF48452">
    <property type="entry name" value="TPR-like"/>
    <property type="match status" value="3"/>
</dbReference>
<dbReference type="AlphaFoldDB" id="A0A511N1X1"/>
<dbReference type="RefSeq" id="WP_186815948.1">
    <property type="nucleotide sequence ID" value="NZ_BJXB01000008.1"/>
</dbReference>
<evidence type="ECO:0000259" key="3">
    <source>
        <dbReference type="SMART" id="SM01043"/>
    </source>
</evidence>
<dbReference type="InterPro" id="IPR005158">
    <property type="entry name" value="BTAD"/>
</dbReference>
<dbReference type="InterPro" id="IPR036388">
    <property type="entry name" value="WH-like_DNA-bd_sf"/>
</dbReference>
<dbReference type="GO" id="GO:0005524">
    <property type="term" value="F:ATP binding"/>
    <property type="evidence" value="ECO:0007669"/>
    <property type="project" value="UniProtKB-KW"/>
</dbReference>
<dbReference type="SMART" id="SM00028">
    <property type="entry name" value="TPR"/>
    <property type="match status" value="4"/>
</dbReference>
<dbReference type="InterPro" id="IPR019734">
    <property type="entry name" value="TPR_rpt"/>
</dbReference>
<evidence type="ECO:0000313" key="5">
    <source>
        <dbReference type="Proteomes" id="UP000321306"/>
    </source>
</evidence>
<dbReference type="InterPro" id="IPR011990">
    <property type="entry name" value="TPR-like_helical_dom_sf"/>
</dbReference>
<keyword evidence="5" id="KW-1185">Reference proteome</keyword>
<sequence length="1084" mass="123159">MTFDLQMLGYPHFRGLRLPPHKPVALLMHLACRQGWVSREELSTLFWPDTETGQARHNLRILLHRLKQLSWLEGLEQDAQHLRWEVSTDLQAFLQAFQRSDWEEATRLHASPLLEGFLLDEVPGMAAWLEVERERLSNLWQEAAAQHARELSRQGQPAEAAQVLKKVLEQHPLQEDLFRIYLECTYLAGKRSEALLAFEVFEKQLLQEMQLAPLESTLHLIDLIRKAEPLNQTVSEQKVSAGVAPDIPLSVQRPPRLIGRTRDSVLLLRSQTPITLVSGEAGVGKTRLLQEHFPEEAGGLSAARWLRCREGLQHLEYFPVLDHLRSVQFQDLGPYQSDLARLMPERSNLPAPPADPQTVKPRLLEALKRALQQHPGPLIFDDLQWADGATLELITYLGQTGGPKLLGTYRKDEVGPQLQQALDSWSSAGLLTRIDLDPLDLQEMQHLMADLTGESLGPPVFSRWLHRHSGGNLFFALETLRTLFETRVLRIEDQQWRTDLDDFTRDYSEIQVPGRVNDLVNRRLNRLSEGARKVAQAASVIGTDFIPHLLSRALNMTEWEILDHLEATEEAGLTSQDNFTHDLIRQSLYQALSGNRRKMLHAAIARAMSSPTLSETFEPLQMAEHWKKAEHWEQAWTLELREAEKQLERGLLHSGMALLNHLIRDLPEKHPLRLEALVLAGTSLHLLNIEQADRHLAEVLQVANLPLELKLRASIAQVDNAVYHGDMTLAGQRLEQATKLIQAETPAALRLRLHHAHLEVLLRSGQFARTDELLQKIHQMQGLNTITRSYEAQLRYYQGRYREAAQIFESMREQDPLCVHHLTLENDLGVIRWMLGELHEAEQELEQSLQHWAGSPHVESLSLMHLGFVRLSQGRFTDALNCIEKARVACTLLGSLTFEADIEQRLGVIYSHAGRFAEARTHLERSLHLLKQVGDPYRTSVTSSLLCHMLVMLGCLEEAQVQMNFTQELLQRHPSPLGEMFLTQASAQLDLALQKPEKALQKLRTVEAFARSVPFPELLALNLLFQAPLLKEGGEVQARAALELSAICGFRRLEWQAALMLNEQEQANKALAFLKDHSPAGWFG</sequence>
<dbReference type="Pfam" id="PF13432">
    <property type="entry name" value="TPR_16"/>
    <property type="match status" value="1"/>
</dbReference>
<dbReference type="InterPro" id="IPR027417">
    <property type="entry name" value="P-loop_NTPase"/>
</dbReference>
<keyword evidence="1" id="KW-0547">Nucleotide-binding</keyword>
<gene>
    <name evidence="4" type="ORF">DC3_20660</name>
</gene>
<dbReference type="GO" id="GO:0004016">
    <property type="term" value="F:adenylate cyclase activity"/>
    <property type="evidence" value="ECO:0007669"/>
    <property type="project" value="TreeGrafter"/>
</dbReference>
<dbReference type="EMBL" id="BJXB01000008">
    <property type="protein sequence ID" value="GEM46431.1"/>
    <property type="molecule type" value="Genomic_DNA"/>
</dbReference>
<evidence type="ECO:0000313" key="4">
    <source>
        <dbReference type="EMBL" id="GEM46431.1"/>
    </source>
</evidence>
<dbReference type="Proteomes" id="UP000321306">
    <property type="component" value="Unassembled WGS sequence"/>
</dbReference>
<protein>
    <submittedName>
        <fullName evidence="4">Transcriptional activator</fullName>
    </submittedName>
</protein>
<dbReference type="Pfam" id="PF13191">
    <property type="entry name" value="AAA_16"/>
    <property type="match status" value="1"/>
</dbReference>
<dbReference type="Gene3D" id="1.25.40.10">
    <property type="entry name" value="Tetratricopeptide repeat domain"/>
    <property type="match status" value="3"/>
</dbReference>